<organism evidence="1 2">
    <name type="scientific">Fluviispira sanaruensis</name>
    <dbReference type="NCBI Taxonomy" id="2493639"/>
    <lineage>
        <taxon>Bacteria</taxon>
        <taxon>Pseudomonadati</taxon>
        <taxon>Bdellovibrionota</taxon>
        <taxon>Oligoflexia</taxon>
        <taxon>Silvanigrellales</taxon>
        <taxon>Silvanigrellaceae</taxon>
        <taxon>Fluviispira</taxon>
    </lineage>
</organism>
<name>A0A4P2VTM2_FLUSA</name>
<accession>A0A4P2VTM2</accession>
<evidence type="ECO:0008006" key="3">
    <source>
        <dbReference type="Google" id="ProtNLM"/>
    </source>
</evidence>
<proteinExistence type="predicted"/>
<protein>
    <recommendedName>
        <fullName evidence="3">Type II secretion system protein GspN</fullName>
    </recommendedName>
</protein>
<gene>
    <name evidence="1" type="ORF">JCM31447_06620</name>
</gene>
<keyword evidence="2" id="KW-1185">Reference proteome</keyword>
<dbReference type="KEGG" id="sbf:JCM31447_06620"/>
<dbReference type="Proteomes" id="UP000291236">
    <property type="component" value="Chromosome"/>
</dbReference>
<dbReference type="RefSeq" id="WP_130606487.1">
    <property type="nucleotide sequence ID" value="NZ_AP019368.1"/>
</dbReference>
<evidence type="ECO:0000313" key="1">
    <source>
        <dbReference type="EMBL" id="BBH52222.1"/>
    </source>
</evidence>
<sequence>MKKNKLIKIIALGVLFFLVLIYKTFPYDLIKDNINKGINKAIQKEHIPLIVNIGSLKPYWITGIELNNIEIKNALDNASPLLLDEVIIKFSLLPLLIGHVSTDIIIYQVGGTAYTSASVSLIDAFSGILTLKSIDIFLTRFPLGEIFSQFLGVIRSSNKAEYAVLTPVISKTTLGGNLNGKIKYREKYGKINLTLEKAFLNISNETLNIPKQDFSKAAFNLKWDGKRYAIDNNTELQAQNVSIKAGGFWETSKNPSDPTHINLEFKINMSGVIEKDFGFLIPQFLNCSPTSLINGKMNISLVGDAHNFACH</sequence>
<dbReference type="AlphaFoldDB" id="A0A4P2VTM2"/>
<dbReference type="OrthoDB" id="5292784at2"/>
<reference evidence="1 2" key="1">
    <citation type="submission" date="2018-12" db="EMBL/GenBank/DDBJ databases">
        <title>Rubrispira sanarue gen. nov., sp., nov., a member of the order Silvanigrellales, isolated from a brackish lake in Hamamatsu Japan.</title>
        <authorList>
            <person name="Maejima Y."/>
            <person name="Iino T."/>
            <person name="Muraguchi Y."/>
            <person name="Fukuda K."/>
            <person name="Nojiri H."/>
            <person name="Ohkuma M."/>
            <person name="Moriuchi R."/>
            <person name="Dohra H."/>
            <person name="Kimbara K."/>
            <person name="Shintani M."/>
        </authorList>
    </citation>
    <scope>NUCLEOTIDE SEQUENCE [LARGE SCALE GENOMIC DNA]</scope>
    <source>
        <strain evidence="1 2">RF1110005</strain>
    </source>
</reference>
<dbReference type="EMBL" id="AP019368">
    <property type="protein sequence ID" value="BBH52222.1"/>
    <property type="molecule type" value="Genomic_DNA"/>
</dbReference>
<evidence type="ECO:0000313" key="2">
    <source>
        <dbReference type="Proteomes" id="UP000291236"/>
    </source>
</evidence>